<evidence type="ECO:0000313" key="5">
    <source>
        <dbReference type="EMBL" id="CAB4684146.1"/>
    </source>
</evidence>
<dbReference type="PROSITE" id="PS51257">
    <property type="entry name" value="PROKAR_LIPOPROTEIN"/>
    <property type="match status" value="1"/>
</dbReference>
<gene>
    <name evidence="5" type="ORF">UFOPK2399_00161</name>
</gene>
<evidence type="ECO:0000256" key="2">
    <source>
        <dbReference type="ARBA" id="ARBA00022723"/>
    </source>
</evidence>
<reference evidence="5" key="1">
    <citation type="submission" date="2020-05" db="EMBL/GenBank/DDBJ databases">
        <authorList>
            <person name="Chiriac C."/>
            <person name="Salcher M."/>
            <person name="Ghai R."/>
            <person name="Kavagutti S V."/>
        </authorList>
    </citation>
    <scope>NUCLEOTIDE SEQUENCE</scope>
</reference>
<dbReference type="Pfam" id="PF00034">
    <property type="entry name" value="Cytochrom_C"/>
    <property type="match status" value="1"/>
</dbReference>
<proteinExistence type="predicted"/>
<dbReference type="EMBL" id="CAEZXP010000001">
    <property type="protein sequence ID" value="CAB4684146.1"/>
    <property type="molecule type" value="Genomic_DNA"/>
</dbReference>
<keyword evidence="1" id="KW-0349">Heme</keyword>
<evidence type="ECO:0000256" key="3">
    <source>
        <dbReference type="ARBA" id="ARBA00023004"/>
    </source>
</evidence>
<dbReference type="GO" id="GO:0009055">
    <property type="term" value="F:electron transfer activity"/>
    <property type="evidence" value="ECO:0007669"/>
    <property type="project" value="InterPro"/>
</dbReference>
<dbReference type="AlphaFoldDB" id="A0A6J6NDD0"/>
<keyword evidence="3" id="KW-0408">Iron</keyword>
<sequence>MRKAFIIVLAATGLLTAGCGAVGMVKSGDAARGKTLYAEKCGSCHVLKDAGATGTIGPNLDDSFGPAYCHGFKEQTVRDVVRGQIAYPEMPMPADILRGSDADDVSVYVASVAGSNYDCATYAGAS</sequence>
<dbReference type="SUPFAM" id="SSF46626">
    <property type="entry name" value="Cytochrome c"/>
    <property type="match status" value="1"/>
</dbReference>
<organism evidence="5">
    <name type="scientific">freshwater metagenome</name>
    <dbReference type="NCBI Taxonomy" id="449393"/>
    <lineage>
        <taxon>unclassified sequences</taxon>
        <taxon>metagenomes</taxon>
        <taxon>ecological metagenomes</taxon>
    </lineage>
</organism>
<protein>
    <submittedName>
        <fullName evidence="5">Unannotated protein</fullName>
    </submittedName>
</protein>
<dbReference type="GO" id="GO:0046872">
    <property type="term" value="F:metal ion binding"/>
    <property type="evidence" value="ECO:0007669"/>
    <property type="project" value="UniProtKB-KW"/>
</dbReference>
<dbReference type="InterPro" id="IPR009056">
    <property type="entry name" value="Cyt_c-like_dom"/>
</dbReference>
<evidence type="ECO:0000259" key="4">
    <source>
        <dbReference type="PROSITE" id="PS51007"/>
    </source>
</evidence>
<name>A0A6J6NDD0_9ZZZZ</name>
<dbReference type="Gene3D" id="1.10.760.10">
    <property type="entry name" value="Cytochrome c-like domain"/>
    <property type="match status" value="1"/>
</dbReference>
<accession>A0A6J6NDD0</accession>
<dbReference type="GO" id="GO:0020037">
    <property type="term" value="F:heme binding"/>
    <property type="evidence" value="ECO:0007669"/>
    <property type="project" value="InterPro"/>
</dbReference>
<dbReference type="InterPro" id="IPR036909">
    <property type="entry name" value="Cyt_c-like_dom_sf"/>
</dbReference>
<keyword evidence="2" id="KW-0479">Metal-binding</keyword>
<feature type="domain" description="Cytochrome c" evidence="4">
    <location>
        <begin position="28"/>
        <end position="113"/>
    </location>
</feature>
<dbReference type="PROSITE" id="PS51007">
    <property type="entry name" value="CYTC"/>
    <property type="match status" value="1"/>
</dbReference>
<evidence type="ECO:0000256" key="1">
    <source>
        <dbReference type="ARBA" id="ARBA00022617"/>
    </source>
</evidence>